<evidence type="ECO:0000256" key="6">
    <source>
        <dbReference type="ARBA" id="ARBA00024775"/>
    </source>
</evidence>
<dbReference type="InterPro" id="IPR035566">
    <property type="entry name" value="Ribosomal_protein_bL20_C"/>
</dbReference>
<dbReference type="InterPro" id="IPR005813">
    <property type="entry name" value="Ribosomal_bL20"/>
</dbReference>
<accession>A0A9Q9CGF6</accession>
<evidence type="ECO:0000256" key="7">
    <source>
        <dbReference type="ARBA" id="ARBA00035172"/>
    </source>
</evidence>
<dbReference type="SUPFAM" id="SSF74731">
    <property type="entry name" value="Ribosomal protein L20"/>
    <property type="match status" value="1"/>
</dbReference>
<proteinExistence type="inferred from homology"/>
<dbReference type="Proteomes" id="UP001058072">
    <property type="component" value="Chromosome"/>
</dbReference>
<keyword evidence="5 8" id="KW-0687">Ribonucleoprotein</keyword>
<keyword evidence="12" id="KW-1185">Reference proteome</keyword>
<organism evidence="11 13">
    <name type="scientific">Turicibacter bilis</name>
    <dbReference type="NCBI Taxonomy" id="2735723"/>
    <lineage>
        <taxon>Bacteria</taxon>
        <taxon>Bacillati</taxon>
        <taxon>Bacillota</taxon>
        <taxon>Erysipelotrichia</taxon>
        <taxon>Erysipelotrichales</taxon>
        <taxon>Turicibacteraceae</taxon>
        <taxon>Turicibacter</taxon>
    </lineage>
</organism>
<dbReference type="Proteomes" id="UP001058016">
    <property type="component" value="Chromosome"/>
</dbReference>
<evidence type="ECO:0000256" key="2">
    <source>
        <dbReference type="ARBA" id="ARBA00022730"/>
    </source>
</evidence>
<dbReference type="InterPro" id="IPR049946">
    <property type="entry name" value="RIBOSOMAL_L20_CS"/>
</dbReference>
<dbReference type="HAMAP" id="MF_00382">
    <property type="entry name" value="Ribosomal_bL20"/>
    <property type="match status" value="1"/>
</dbReference>
<sequence>MPRVKGGVVSRKRRKRVLKLAKGYFGSKHTLYKTANEQVMKSLQYAYRDRRQKKRDFRKLWITRINAAARMNGLSYSKLMHGLKLAGIEVNRKMLADLAVSDAAAFATLANTAKEAMNK</sequence>
<dbReference type="Gene3D" id="6.10.160.10">
    <property type="match status" value="1"/>
</dbReference>
<dbReference type="PRINTS" id="PR00062">
    <property type="entry name" value="RIBOSOMALL20"/>
</dbReference>
<dbReference type="NCBIfam" id="TIGR01032">
    <property type="entry name" value="rplT_bact"/>
    <property type="match status" value="1"/>
</dbReference>
<dbReference type="FunFam" id="1.10.1900.20:FF:000001">
    <property type="entry name" value="50S ribosomal protein L20"/>
    <property type="match status" value="1"/>
</dbReference>
<dbReference type="PROSITE" id="PS00937">
    <property type="entry name" value="RIBOSOMAL_L20"/>
    <property type="match status" value="1"/>
</dbReference>
<evidence type="ECO:0000313" key="12">
    <source>
        <dbReference type="Proteomes" id="UP001058016"/>
    </source>
</evidence>
<reference evidence="11 12" key="1">
    <citation type="submission" date="2021-03" db="EMBL/GenBank/DDBJ databases">
        <title>Comparative Genomics and Metabolomics in the genus Turicibacter.</title>
        <authorList>
            <person name="Maki J."/>
            <person name="Looft T."/>
        </authorList>
    </citation>
    <scope>NUCLEOTIDE SEQUENCE</scope>
    <source>
        <strain evidence="11">ISU324</strain>
        <strain evidence="10 12">MMM721</strain>
    </source>
</reference>
<keyword evidence="3 8" id="KW-0694">RNA-binding</keyword>
<name>A0A9Q9CGF6_9FIRM</name>
<evidence type="ECO:0000256" key="1">
    <source>
        <dbReference type="ARBA" id="ARBA00007698"/>
    </source>
</evidence>
<evidence type="ECO:0000256" key="5">
    <source>
        <dbReference type="ARBA" id="ARBA00023274"/>
    </source>
</evidence>
<dbReference type="CDD" id="cd07026">
    <property type="entry name" value="Ribosomal_L20"/>
    <property type="match status" value="1"/>
</dbReference>
<dbReference type="EMBL" id="CP071250">
    <property type="protein sequence ID" value="UUF08175.1"/>
    <property type="molecule type" value="Genomic_DNA"/>
</dbReference>
<keyword evidence="4 8" id="KW-0689">Ribosomal protein</keyword>
<keyword evidence="2 8" id="KW-0699">rRNA-binding</keyword>
<dbReference type="GO" id="GO:0000027">
    <property type="term" value="P:ribosomal large subunit assembly"/>
    <property type="evidence" value="ECO:0007669"/>
    <property type="project" value="UniProtKB-UniRule"/>
</dbReference>
<dbReference type="Pfam" id="PF00453">
    <property type="entry name" value="Ribosomal_L20"/>
    <property type="match status" value="1"/>
</dbReference>
<dbReference type="AlphaFoldDB" id="A0A9Q9CGF6"/>
<comment type="function">
    <text evidence="6 8 9">Binds directly to 23S ribosomal RNA and is necessary for the in vitro assembly process of the 50S ribosomal subunit. It is not involved in the protein synthesizing functions of that subunit.</text>
</comment>
<dbReference type="EMBL" id="CP071249">
    <property type="protein sequence ID" value="UUF06947.1"/>
    <property type="molecule type" value="Genomic_DNA"/>
</dbReference>
<gene>
    <name evidence="8 11" type="primary">rplT</name>
    <name evidence="10" type="ORF">J0J69_05385</name>
    <name evidence="11" type="ORF">J0J70_11360</name>
</gene>
<evidence type="ECO:0000313" key="11">
    <source>
        <dbReference type="EMBL" id="UUF08175.1"/>
    </source>
</evidence>
<dbReference type="GO" id="GO:0019843">
    <property type="term" value="F:rRNA binding"/>
    <property type="evidence" value="ECO:0007669"/>
    <property type="project" value="UniProtKB-UniRule"/>
</dbReference>
<dbReference type="Gene3D" id="1.10.1900.20">
    <property type="entry name" value="Ribosomal protein L20"/>
    <property type="match status" value="1"/>
</dbReference>
<protein>
    <recommendedName>
        <fullName evidence="7 8">Large ribosomal subunit protein bL20</fullName>
    </recommendedName>
</protein>
<comment type="similarity">
    <text evidence="1 8 9">Belongs to the bacterial ribosomal protein bL20 family.</text>
</comment>
<evidence type="ECO:0000256" key="9">
    <source>
        <dbReference type="RuleBase" id="RU000560"/>
    </source>
</evidence>
<dbReference type="PANTHER" id="PTHR10986">
    <property type="entry name" value="39S RIBOSOMAL PROTEIN L20"/>
    <property type="match status" value="1"/>
</dbReference>
<evidence type="ECO:0000313" key="13">
    <source>
        <dbReference type="Proteomes" id="UP001058072"/>
    </source>
</evidence>
<dbReference type="GO" id="GO:0003735">
    <property type="term" value="F:structural constituent of ribosome"/>
    <property type="evidence" value="ECO:0007669"/>
    <property type="project" value="InterPro"/>
</dbReference>
<dbReference type="GO" id="GO:1990904">
    <property type="term" value="C:ribonucleoprotein complex"/>
    <property type="evidence" value="ECO:0007669"/>
    <property type="project" value="UniProtKB-KW"/>
</dbReference>
<dbReference type="GO" id="GO:0005840">
    <property type="term" value="C:ribosome"/>
    <property type="evidence" value="ECO:0007669"/>
    <property type="project" value="UniProtKB-KW"/>
</dbReference>
<evidence type="ECO:0000256" key="8">
    <source>
        <dbReference type="HAMAP-Rule" id="MF_00382"/>
    </source>
</evidence>
<evidence type="ECO:0000256" key="3">
    <source>
        <dbReference type="ARBA" id="ARBA00022884"/>
    </source>
</evidence>
<dbReference type="RefSeq" id="WP_055243298.1">
    <property type="nucleotide sequence ID" value="NZ_CP071249.1"/>
</dbReference>
<evidence type="ECO:0000256" key="4">
    <source>
        <dbReference type="ARBA" id="ARBA00022980"/>
    </source>
</evidence>
<dbReference type="GO" id="GO:0006412">
    <property type="term" value="P:translation"/>
    <property type="evidence" value="ECO:0007669"/>
    <property type="project" value="InterPro"/>
</dbReference>
<evidence type="ECO:0000313" key="10">
    <source>
        <dbReference type="EMBL" id="UUF06947.1"/>
    </source>
</evidence>